<dbReference type="PANTHER" id="PTHR22972">
    <property type="entry name" value="SERINE/THREONINE PROTEIN KINASE"/>
    <property type="match status" value="1"/>
</dbReference>
<dbReference type="GO" id="GO:0005524">
    <property type="term" value="F:ATP binding"/>
    <property type="evidence" value="ECO:0007669"/>
    <property type="project" value="UniProtKB-KW"/>
</dbReference>
<evidence type="ECO:0000313" key="20">
    <source>
        <dbReference type="EMBL" id="KAJ6219392.1"/>
    </source>
</evidence>
<comment type="catalytic activity">
    <reaction evidence="17">
        <text>L-threonyl-[protein] + ATP = O-phospho-L-threonyl-[protein] + ADP + H(+)</text>
        <dbReference type="Rhea" id="RHEA:46608"/>
        <dbReference type="Rhea" id="RHEA-COMP:11060"/>
        <dbReference type="Rhea" id="RHEA-COMP:11605"/>
        <dbReference type="ChEBI" id="CHEBI:15378"/>
        <dbReference type="ChEBI" id="CHEBI:30013"/>
        <dbReference type="ChEBI" id="CHEBI:30616"/>
        <dbReference type="ChEBI" id="CHEBI:61977"/>
        <dbReference type="ChEBI" id="CHEBI:456216"/>
        <dbReference type="EC" id="2.7.11.1"/>
    </reaction>
</comment>
<keyword evidence="12" id="KW-0999">Mitochondrion inner membrane</keyword>
<evidence type="ECO:0000256" key="13">
    <source>
        <dbReference type="ARBA" id="ARBA00022840"/>
    </source>
</evidence>
<dbReference type="InterPro" id="IPR051511">
    <property type="entry name" value="MitoQC_Scaffold_Kinases"/>
</dbReference>
<evidence type="ECO:0000256" key="17">
    <source>
        <dbReference type="ARBA" id="ARBA00047899"/>
    </source>
</evidence>
<dbReference type="PROSITE" id="PS00108">
    <property type="entry name" value="PROTEIN_KINASE_ST"/>
    <property type="match status" value="1"/>
</dbReference>
<dbReference type="GO" id="GO:0004674">
    <property type="term" value="F:protein serine/threonine kinase activity"/>
    <property type="evidence" value="ECO:0007669"/>
    <property type="project" value="UniProtKB-KW"/>
</dbReference>
<dbReference type="SMART" id="SM00220">
    <property type="entry name" value="S_TKc"/>
    <property type="match status" value="1"/>
</dbReference>
<keyword evidence="11" id="KW-1000">Mitochondrion outer membrane</keyword>
<name>A0A9Q0M853_BLOTA</name>
<dbReference type="InterPro" id="IPR000719">
    <property type="entry name" value="Prot_kinase_dom"/>
</dbReference>
<comment type="caution">
    <text evidence="20">The sequence shown here is derived from an EMBL/GenBank/DDBJ whole genome shotgun (WGS) entry which is preliminary data.</text>
</comment>
<dbReference type="AlphaFoldDB" id="A0A9Q0M853"/>
<keyword evidence="12" id="KW-0472">Membrane</keyword>
<evidence type="ECO:0000256" key="2">
    <source>
        <dbReference type="ARBA" id="ARBA00004434"/>
    </source>
</evidence>
<keyword evidence="21" id="KW-1185">Reference proteome</keyword>
<keyword evidence="13" id="KW-0067">ATP-binding</keyword>
<dbReference type="Gene3D" id="1.10.510.10">
    <property type="entry name" value="Transferase(Phosphotransferase) domain 1"/>
    <property type="match status" value="1"/>
</dbReference>
<evidence type="ECO:0000256" key="9">
    <source>
        <dbReference type="ARBA" id="ARBA00022741"/>
    </source>
</evidence>
<evidence type="ECO:0000256" key="11">
    <source>
        <dbReference type="ARBA" id="ARBA00022787"/>
    </source>
</evidence>
<sequence>MWNRYFCSTLDRTRIRPSIWAHILRPTVFETFVRPSLVRQLVVSSFYRARTILSYTFGRTTKESLKTTLNNKPLVLHKVQPLKVPSILGRIIVGKQFHFRRFQAYFQNGQFRRLNRQHVVTGTGLSFGLIGVIARDENGFPILLPSESKQKFSWDSVFREIKIKAFDLKNNREDINNVEQIKFDQCISKGCAGVVYKAHVTVPEQKMQNYRGRFGRTEITNRKKLSPHPNIVQILSVFVDYFKPLDKSILTQCMDGIDYLNRQNVAHRDLKTDNILVTVSDGESFPWIVISDFGLSATNLCIPFQTDEVCRGGNRALMAPEIVIARPSKKSVLDYSKSDLWALGTIAYEIFGDDNPFYRRCSTSSRLDSANYKEDDLPIFPSKSMILSNLVKQILRRDPTKRPTTDIASKLCHILYHMRSHTIERLLKIMDSELRNQQIEIWFNQFFLGCMNHFGNFGCKSFDFKMKLMFATKFNSKQMKLFFEKEDYLFKV</sequence>
<keyword evidence="6" id="KW-0723">Serine/threonine-protein kinase</keyword>
<dbReference type="GO" id="GO:0005741">
    <property type="term" value="C:mitochondrial outer membrane"/>
    <property type="evidence" value="ECO:0007669"/>
    <property type="project" value="UniProtKB-SubCell"/>
</dbReference>
<comment type="catalytic activity">
    <reaction evidence="18">
        <text>L-seryl-[protein] + ATP = O-phospho-L-seryl-[protein] + ADP + H(+)</text>
        <dbReference type="Rhea" id="RHEA:17989"/>
        <dbReference type="Rhea" id="RHEA-COMP:9863"/>
        <dbReference type="Rhea" id="RHEA-COMP:11604"/>
        <dbReference type="ChEBI" id="CHEBI:15378"/>
        <dbReference type="ChEBI" id="CHEBI:29999"/>
        <dbReference type="ChEBI" id="CHEBI:30616"/>
        <dbReference type="ChEBI" id="CHEBI:83421"/>
        <dbReference type="ChEBI" id="CHEBI:456216"/>
        <dbReference type="EC" id="2.7.11.1"/>
    </reaction>
</comment>
<protein>
    <recommendedName>
        <fullName evidence="5">non-specific serine/threonine protein kinase</fullName>
        <ecNumber evidence="5">2.7.11.1</ecNumber>
    </recommendedName>
</protein>
<gene>
    <name evidence="20" type="ORF">RDWZM_005204</name>
</gene>
<dbReference type="PANTHER" id="PTHR22972:SF7">
    <property type="entry name" value="SERINE_THREONINE-PROTEIN KINASE PINK1, MITOCHONDRIAL"/>
    <property type="match status" value="1"/>
</dbReference>
<keyword evidence="7" id="KW-0808">Transferase</keyword>
<reference evidence="20" key="1">
    <citation type="submission" date="2022-12" db="EMBL/GenBank/DDBJ databases">
        <title>Genome assemblies of Blomia tropicalis.</title>
        <authorList>
            <person name="Cui Y."/>
        </authorList>
    </citation>
    <scope>NUCLEOTIDE SEQUENCE</scope>
    <source>
        <tissue evidence="20">Adult mites</tissue>
    </source>
</reference>
<evidence type="ECO:0000313" key="21">
    <source>
        <dbReference type="Proteomes" id="UP001142055"/>
    </source>
</evidence>
<evidence type="ECO:0000256" key="3">
    <source>
        <dbReference type="ARBA" id="ARBA00004514"/>
    </source>
</evidence>
<keyword evidence="9" id="KW-0547">Nucleotide-binding</keyword>
<keyword evidence="8" id="KW-0479">Metal-binding</keyword>
<dbReference type="PROSITE" id="PS50011">
    <property type="entry name" value="PROTEIN_KINASE_DOM"/>
    <property type="match status" value="1"/>
</dbReference>
<dbReference type="EMBL" id="JAPWDV010000002">
    <property type="protein sequence ID" value="KAJ6219392.1"/>
    <property type="molecule type" value="Genomic_DNA"/>
</dbReference>
<accession>A0A9Q0M853</accession>
<evidence type="ECO:0000256" key="18">
    <source>
        <dbReference type="ARBA" id="ARBA00048679"/>
    </source>
</evidence>
<dbReference type="Pfam" id="PF00069">
    <property type="entry name" value="Pkinase"/>
    <property type="match status" value="1"/>
</dbReference>
<dbReference type="EC" id="2.7.11.1" evidence="5"/>
<dbReference type="GO" id="GO:0005829">
    <property type="term" value="C:cytosol"/>
    <property type="evidence" value="ECO:0007669"/>
    <property type="project" value="UniProtKB-SubCell"/>
</dbReference>
<feature type="domain" description="Protein kinase" evidence="19">
    <location>
        <begin position="181"/>
        <end position="416"/>
    </location>
</feature>
<dbReference type="SUPFAM" id="SSF56112">
    <property type="entry name" value="Protein kinase-like (PK-like)"/>
    <property type="match status" value="1"/>
</dbReference>
<dbReference type="GO" id="GO:0042981">
    <property type="term" value="P:regulation of apoptotic process"/>
    <property type="evidence" value="ECO:0007669"/>
    <property type="project" value="TreeGrafter"/>
</dbReference>
<evidence type="ECO:0000256" key="6">
    <source>
        <dbReference type="ARBA" id="ARBA00022527"/>
    </source>
</evidence>
<evidence type="ECO:0000256" key="12">
    <source>
        <dbReference type="ARBA" id="ARBA00022792"/>
    </source>
</evidence>
<evidence type="ECO:0000256" key="8">
    <source>
        <dbReference type="ARBA" id="ARBA00022723"/>
    </source>
</evidence>
<dbReference type="GO" id="GO:0046872">
    <property type="term" value="F:metal ion binding"/>
    <property type="evidence" value="ECO:0007669"/>
    <property type="project" value="UniProtKB-KW"/>
</dbReference>
<proteinExistence type="predicted"/>
<evidence type="ECO:0000256" key="5">
    <source>
        <dbReference type="ARBA" id="ARBA00012513"/>
    </source>
</evidence>
<keyword evidence="14" id="KW-0460">Magnesium</keyword>
<comment type="cofactor">
    <cofactor evidence="1">
        <name>Mg(2+)</name>
        <dbReference type="ChEBI" id="CHEBI:18420"/>
    </cofactor>
</comment>
<evidence type="ECO:0000256" key="15">
    <source>
        <dbReference type="ARBA" id="ARBA00022946"/>
    </source>
</evidence>
<evidence type="ECO:0000256" key="10">
    <source>
        <dbReference type="ARBA" id="ARBA00022777"/>
    </source>
</evidence>
<evidence type="ECO:0000256" key="16">
    <source>
        <dbReference type="ARBA" id="ARBA00023128"/>
    </source>
</evidence>
<organism evidence="20 21">
    <name type="scientific">Blomia tropicalis</name>
    <name type="common">Mite</name>
    <dbReference type="NCBI Taxonomy" id="40697"/>
    <lineage>
        <taxon>Eukaryota</taxon>
        <taxon>Metazoa</taxon>
        <taxon>Ecdysozoa</taxon>
        <taxon>Arthropoda</taxon>
        <taxon>Chelicerata</taxon>
        <taxon>Arachnida</taxon>
        <taxon>Acari</taxon>
        <taxon>Acariformes</taxon>
        <taxon>Sarcoptiformes</taxon>
        <taxon>Astigmata</taxon>
        <taxon>Glycyphagoidea</taxon>
        <taxon>Echimyopodidae</taxon>
        <taxon>Blomia</taxon>
    </lineage>
</organism>
<evidence type="ECO:0000256" key="1">
    <source>
        <dbReference type="ARBA" id="ARBA00001946"/>
    </source>
</evidence>
<evidence type="ECO:0000256" key="14">
    <source>
        <dbReference type="ARBA" id="ARBA00022842"/>
    </source>
</evidence>
<dbReference type="GO" id="GO:0000422">
    <property type="term" value="P:autophagy of mitochondrion"/>
    <property type="evidence" value="ECO:0007669"/>
    <property type="project" value="TreeGrafter"/>
</dbReference>
<dbReference type="GO" id="GO:0090141">
    <property type="term" value="P:positive regulation of mitochondrial fission"/>
    <property type="evidence" value="ECO:0007669"/>
    <property type="project" value="TreeGrafter"/>
</dbReference>
<keyword evidence="15" id="KW-0809">Transit peptide</keyword>
<dbReference type="GO" id="GO:0005743">
    <property type="term" value="C:mitochondrial inner membrane"/>
    <property type="evidence" value="ECO:0007669"/>
    <property type="project" value="UniProtKB-SubCell"/>
</dbReference>
<keyword evidence="16" id="KW-0496">Mitochondrion</keyword>
<keyword evidence="10" id="KW-0418">Kinase</keyword>
<comment type="subcellular location">
    <subcellularLocation>
        <location evidence="3">Cytoplasm</location>
        <location evidence="3">Cytosol</location>
    </subcellularLocation>
    <subcellularLocation>
        <location evidence="2">Mitochondrion inner membrane</location>
        <topology evidence="2">Single-pass membrane protein</topology>
    </subcellularLocation>
    <subcellularLocation>
        <location evidence="4">Mitochondrion outer membrane</location>
        <topology evidence="4">Single-pass membrane protein</topology>
    </subcellularLocation>
</comment>
<evidence type="ECO:0000259" key="19">
    <source>
        <dbReference type="PROSITE" id="PS50011"/>
    </source>
</evidence>
<evidence type="ECO:0000256" key="4">
    <source>
        <dbReference type="ARBA" id="ARBA00004572"/>
    </source>
</evidence>
<dbReference type="InterPro" id="IPR008271">
    <property type="entry name" value="Ser/Thr_kinase_AS"/>
</dbReference>
<evidence type="ECO:0000256" key="7">
    <source>
        <dbReference type="ARBA" id="ARBA00022679"/>
    </source>
</evidence>
<dbReference type="Proteomes" id="UP001142055">
    <property type="component" value="Chromosome 2"/>
</dbReference>
<dbReference type="InterPro" id="IPR011009">
    <property type="entry name" value="Kinase-like_dom_sf"/>
</dbReference>